<keyword evidence="7" id="KW-0862">Zinc</keyword>
<dbReference type="GO" id="GO:0016020">
    <property type="term" value="C:membrane"/>
    <property type="evidence" value="ECO:0007669"/>
    <property type="project" value="UniProtKB-SubCell"/>
</dbReference>
<dbReference type="GO" id="GO:0016740">
    <property type="term" value="F:transferase activity"/>
    <property type="evidence" value="ECO:0007669"/>
    <property type="project" value="UniProtKB-KW"/>
</dbReference>
<dbReference type="CDD" id="cd16495">
    <property type="entry name" value="RING_CH-C4HC3_MARCH"/>
    <property type="match status" value="1"/>
</dbReference>
<evidence type="ECO:0000256" key="6">
    <source>
        <dbReference type="ARBA" id="ARBA00022786"/>
    </source>
</evidence>
<dbReference type="GO" id="GO:0008270">
    <property type="term" value="F:zinc ion binding"/>
    <property type="evidence" value="ECO:0007669"/>
    <property type="project" value="UniProtKB-KW"/>
</dbReference>
<dbReference type="Pfam" id="PF12906">
    <property type="entry name" value="RINGv"/>
    <property type="match status" value="1"/>
</dbReference>
<dbReference type="SUPFAM" id="SSF57850">
    <property type="entry name" value="RING/U-box"/>
    <property type="match status" value="1"/>
</dbReference>
<evidence type="ECO:0000313" key="11">
    <source>
        <dbReference type="Proteomes" id="UP000887540"/>
    </source>
</evidence>
<evidence type="ECO:0000259" key="10">
    <source>
        <dbReference type="PROSITE" id="PS51292"/>
    </source>
</evidence>
<dbReference type="InterPro" id="IPR013083">
    <property type="entry name" value="Znf_RING/FYVE/PHD"/>
</dbReference>
<dbReference type="PANTHER" id="PTHR46065:SF3">
    <property type="entry name" value="FI20425P1"/>
    <property type="match status" value="1"/>
</dbReference>
<dbReference type="PROSITE" id="PS51292">
    <property type="entry name" value="ZF_RING_CH"/>
    <property type="match status" value="1"/>
</dbReference>
<evidence type="ECO:0000313" key="12">
    <source>
        <dbReference type="WBParaSite" id="ACRNAN_Path_782.g2950.t1"/>
    </source>
</evidence>
<keyword evidence="9" id="KW-0472">Membrane</keyword>
<evidence type="ECO:0000256" key="8">
    <source>
        <dbReference type="ARBA" id="ARBA00022989"/>
    </source>
</evidence>
<keyword evidence="6" id="KW-0833">Ubl conjugation pathway</keyword>
<evidence type="ECO:0000256" key="7">
    <source>
        <dbReference type="ARBA" id="ARBA00022833"/>
    </source>
</evidence>
<evidence type="ECO:0000256" key="3">
    <source>
        <dbReference type="ARBA" id="ARBA00022692"/>
    </source>
</evidence>
<dbReference type="Proteomes" id="UP000887540">
    <property type="component" value="Unplaced"/>
</dbReference>
<proteinExistence type="predicted"/>
<name>A0A914CCU3_9BILA</name>
<evidence type="ECO:0000256" key="4">
    <source>
        <dbReference type="ARBA" id="ARBA00022723"/>
    </source>
</evidence>
<keyword evidence="11" id="KW-1185">Reference proteome</keyword>
<protein>
    <submittedName>
        <fullName evidence="12">RING-CH-type domain-containing protein</fullName>
    </submittedName>
</protein>
<evidence type="ECO:0000256" key="9">
    <source>
        <dbReference type="ARBA" id="ARBA00023136"/>
    </source>
</evidence>
<keyword evidence="4" id="KW-0479">Metal-binding</keyword>
<dbReference type="Gene3D" id="3.30.40.10">
    <property type="entry name" value="Zinc/RING finger domain, C3HC4 (zinc finger)"/>
    <property type="match status" value="1"/>
</dbReference>
<evidence type="ECO:0000256" key="1">
    <source>
        <dbReference type="ARBA" id="ARBA00004141"/>
    </source>
</evidence>
<reference evidence="12" key="1">
    <citation type="submission" date="2022-11" db="UniProtKB">
        <authorList>
            <consortium name="WormBaseParasite"/>
        </authorList>
    </citation>
    <scope>IDENTIFICATION</scope>
</reference>
<evidence type="ECO:0000256" key="5">
    <source>
        <dbReference type="ARBA" id="ARBA00022771"/>
    </source>
</evidence>
<keyword evidence="2" id="KW-0808">Transferase</keyword>
<evidence type="ECO:0000256" key="2">
    <source>
        <dbReference type="ARBA" id="ARBA00022679"/>
    </source>
</evidence>
<dbReference type="PANTHER" id="PTHR46065">
    <property type="entry name" value="E3 UBIQUITIN-PROTEIN LIGASE MARCH 2/3 FAMILY MEMBER"/>
    <property type="match status" value="1"/>
</dbReference>
<dbReference type="SMART" id="SM00744">
    <property type="entry name" value="RINGv"/>
    <property type="match status" value="1"/>
</dbReference>
<dbReference type="InterPro" id="IPR011016">
    <property type="entry name" value="Znf_RING-CH"/>
</dbReference>
<sequence length="173" mass="20461">MNEDENKPVNFSSDNEEEEENERICKICYGVDNLPDEEWLAPCKCSGTIKWVHRHCLTRWLQNAPYVQQEQCNACKYFYKKRFSVKALRDWTVPNLRLRFLDVCEIALEIWSTISLIRGIMKTFQGRRTAVRSLLHFFVWKGFVAHERRIMFYKGMGYSLINSAIEPIVLNAD</sequence>
<comment type="subcellular location">
    <subcellularLocation>
        <location evidence="1">Membrane</location>
        <topology evidence="1">Multi-pass membrane protein</topology>
    </subcellularLocation>
</comment>
<keyword evidence="8" id="KW-1133">Transmembrane helix</keyword>
<dbReference type="AlphaFoldDB" id="A0A914CCU3"/>
<keyword evidence="3" id="KW-0812">Transmembrane</keyword>
<feature type="domain" description="RING-CH-type" evidence="10">
    <location>
        <begin position="17"/>
        <end position="82"/>
    </location>
</feature>
<organism evidence="11 12">
    <name type="scientific">Acrobeloides nanus</name>
    <dbReference type="NCBI Taxonomy" id="290746"/>
    <lineage>
        <taxon>Eukaryota</taxon>
        <taxon>Metazoa</taxon>
        <taxon>Ecdysozoa</taxon>
        <taxon>Nematoda</taxon>
        <taxon>Chromadorea</taxon>
        <taxon>Rhabditida</taxon>
        <taxon>Tylenchina</taxon>
        <taxon>Cephalobomorpha</taxon>
        <taxon>Cephaloboidea</taxon>
        <taxon>Cephalobidae</taxon>
        <taxon>Acrobeloides</taxon>
    </lineage>
</organism>
<accession>A0A914CCU3</accession>
<dbReference type="WBParaSite" id="ACRNAN_Path_782.g2950.t1">
    <property type="protein sequence ID" value="ACRNAN_Path_782.g2950.t1"/>
    <property type="gene ID" value="ACRNAN_Path_782.g2950"/>
</dbReference>
<keyword evidence="5" id="KW-0863">Zinc-finger</keyword>